<dbReference type="Pfam" id="PF13231">
    <property type="entry name" value="PMT_2"/>
    <property type="match status" value="1"/>
</dbReference>
<dbReference type="Proteomes" id="UP000006873">
    <property type="component" value="Chromosome"/>
</dbReference>
<proteinExistence type="predicted"/>
<dbReference type="GO" id="GO:0009103">
    <property type="term" value="P:lipopolysaccharide biosynthetic process"/>
    <property type="evidence" value="ECO:0007669"/>
    <property type="project" value="UniProtKB-ARBA"/>
</dbReference>
<keyword evidence="5 8" id="KW-0812">Transmembrane</keyword>
<sequence length="448" mass="52089">MKIKKVIGNNRKEILFVLVCFVLYFSWSLIIPFNNAPDEGMRYDIPFFIFSHGRLPQGNEAELIDPIWGQSYAYYPLLSYILSAFLMKLVSFFTISDHILILSARFAGVIFSTLTSVFVLLISKKIFNKSLPAFFFASLVCFLPQFVFSTSFVNNDPLVIFSTALTIYSWILCIETKWSVKSCLYLSFGLSFCLLSYYNAYGYIICSITLFFISFYYQKSSTLKKHFIKCFFLVCFLCFLLAGWWFIRNGLNNNGDFLGLITTNNLAEQFALPEFKPSLHRTPQNSGYSILEMIFTAYDGGIWIKSTFTSFIGNFGSMTMPLPSWIYKIAKLVYAIGLISFMIFFFKNKMYKQKKHSIPLLVILFVFLLSILFPFFISIYFSYTTDYQPQGRYIMPMLIPIMLFISFGISELNEYIYQKTKKNIIYLFYLFPIISIVYSTVMVSSFYL</sequence>
<keyword evidence="4" id="KW-0808">Transferase</keyword>
<dbReference type="InterPro" id="IPR038731">
    <property type="entry name" value="RgtA/B/C-like"/>
</dbReference>
<dbReference type="GO" id="GO:0005886">
    <property type="term" value="C:plasma membrane"/>
    <property type="evidence" value="ECO:0007669"/>
    <property type="project" value="UniProtKB-SubCell"/>
</dbReference>
<dbReference type="KEGG" id="elm:ELI_3832"/>
<comment type="subcellular location">
    <subcellularLocation>
        <location evidence="1">Cell membrane</location>
        <topology evidence="1">Multi-pass membrane protein</topology>
    </subcellularLocation>
</comment>
<dbReference type="eggNOG" id="COG1807">
    <property type="taxonomic scope" value="Bacteria"/>
</dbReference>
<feature type="transmembrane region" description="Helical" evidence="8">
    <location>
        <begin position="102"/>
        <end position="122"/>
    </location>
</feature>
<dbReference type="PANTHER" id="PTHR33908">
    <property type="entry name" value="MANNOSYLTRANSFERASE YKCB-RELATED"/>
    <property type="match status" value="1"/>
</dbReference>
<feature type="domain" description="Glycosyltransferase RgtA/B/C/D-like" evidence="9">
    <location>
        <begin position="92"/>
        <end position="245"/>
    </location>
</feature>
<evidence type="ECO:0000256" key="4">
    <source>
        <dbReference type="ARBA" id="ARBA00022679"/>
    </source>
</evidence>
<reference key="1">
    <citation type="submission" date="2010-09" db="EMBL/GenBank/DDBJ databases">
        <authorList>
            <person name="Roh H."/>
            <person name="Ko H.-J."/>
            <person name="Kim D."/>
            <person name="Choi D.G."/>
            <person name="Park S."/>
            <person name="Kim S."/>
            <person name="Kim K.H."/>
            <person name="Chang I.S."/>
            <person name="Choi I.-G."/>
        </authorList>
    </citation>
    <scope>NUCLEOTIDE SEQUENCE</scope>
    <source>
        <strain>KIST612</strain>
    </source>
</reference>
<feature type="transmembrane region" description="Helical" evidence="8">
    <location>
        <begin position="73"/>
        <end position="95"/>
    </location>
</feature>
<evidence type="ECO:0000259" key="9">
    <source>
        <dbReference type="Pfam" id="PF13231"/>
    </source>
</evidence>
<dbReference type="AlphaFoldDB" id="E3GGH4"/>
<keyword evidence="11" id="KW-1185">Reference proteome</keyword>
<feature type="transmembrane region" description="Helical" evidence="8">
    <location>
        <begin position="358"/>
        <end position="381"/>
    </location>
</feature>
<gene>
    <name evidence="10" type="ordered locus">ELI_3832</name>
</gene>
<evidence type="ECO:0000313" key="10">
    <source>
        <dbReference type="EMBL" id="ADO38779.1"/>
    </source>
</evidence>
<dbReference type="EMBL" id="CP002273">
    <property type="protein sequence ID" value="ADO38779.1"/>
    <property type="molecule type" value="Genomic_DNA"/>
</dbReference>
<protein>
    <recommendedName>
        <fullName evidence="9">Glycosyltransferase RgtA/B/C/D-like domain-containing protein</fullName>
    </recommendedName>
</protein>
<feature type="transmembrane region" description="Helical" evidence="8">
    <location>
        <begin position="424"/>
        <end position="447"/>
    </location>
</feature>
<feature type="transmembrane region" description="Helical" evidence="8">
    <location>
        <begin position="230"/>
        <end position="247"/>
    </location>
</feature>
<name>E3GGH4_9FIRM</name>
<evidence type="ECO:0000256" key="1">
    <source>
        <dbReference type="ARBA" id="ARBA00004651"/>
    </source>
</evidence>
<feature type="transmembrane region" description="Helical" evidence="8">
    <location>
        <begin position="393"/>
        <end position="412"/>
    </location>
</feature>
<evidence type="ECO:0000313" key="11">
    <source>
        <dbReference type="Proteomes" id="UP000006873"/>
    </source>
</evidence>
<keyword evidence="6 8" id="KW-1133">Transmembrane helix</keyword>
<evidence type="ECO:0000256" key="7">
    <source>
        <dbReference type="ARBA" id="ARBA00023136"/>
    </source>
</evidence>
<keyword evidence="7 8" id="KW-0472">Membrane</keyword>
<evidence type="ECO:0000256" key="6">
    <source>
        <dbReference type="ARBA" id="ARBA00022989"/>
    </source>
</evidence>
<evidence type="ECO:0000256" key="3">
    <source>
        <dbReference type="ARBA" id="ARBA00022676"/>
    </source>
</evidence>
<feature type="transmembrane region" description="Helical" evidence="8">
    <location>
        <begin position="325"/>
        <end position="346"/>
    </location>
</feature>
<dbReference type="GO" id="GO:0016763">
    <property type="term" value="F:pentosyltransferase activity"/>
    <property type="evidence" value="ECO:0007669"/>
    <property type="project" value="TreeGrafter"/>
</dbReference>
<evidence type="ECO:0000256" key="5">
    <source>
        <dbReference type="ARBA" id="ARBA00022692"/>
    </source>
</evidence>
<dbReference type="RefSeq" id="WP_013382086.1">
    <property type="nucleotide sequence ID" value="NC_014624.2"/>
</dbReference>
<dbReference type="GeneID" id="68364734"/>
<dbReference type="InterPro" id="IPR050297">
    <property type="entry name" value="LipidA_mod_glycosyltrf_83"/>
</dbReference>
<evidence type="ECO:0000256" key="2">
    <source>
        <dbReference type="ARBA" id="ARBA00022475"/>
    </source>
</evidence>
<dbReference type="HOGENOM" id="CLU_610775_0_0_9"/>
<keyword evidence="3" id="KW-0328">Glycosyltransferase</keyword>
<accession>E3GGH4</accession>
<feature type="transmembrane region" description="Helical" evidence="8">
    <location>
        <begin position="14"/>
        <end position="33"/>
    </location>
</feature>
<feature type="transmembrane region" description="Helical" evidence="8">
    <location>
        <begin position="134"/>
        <end position="153"/>
    </location>
</feature>
<reference evidence="10 11" key="2">
    <citation type="journal article" date="2011" name="J. Bacteriol.">
        <title>Complete genome sequence of a carbon monoxide-utilizing acetogen, Eubacterium limosum KIST612.</title>
        <authorList>
            <person name="Roh H."/>
            <person name="Ko H.J."/>
            <person name="Kim D."/>
            <person name="Choi D.G."/>
            <person name="Park S."/>
            <person name="Kim S."/>
            <person name="Chang I.S."/>
            <person name="Choi I.G."/>
        </authorList>
    </citation>
    <scope>NUCLEOTIDE SEQUENCE [LARGE SCALE GENOMIC DNA]</scope>
    <source>
        <strain evidence="10 11">KIST612</strain>
    </source>
</reference>
<feature type="transmembrane region" description="Helical" evidence="8">
    <location>
        <begin position="200"/>
        <end position="218"/>
    </location>
</feature>
<keyword evidence="2" id="KW-1003">Cell membrane</keyword>
<dbReference type="PANTHER" id="PTHR33908:SF11">
    <property type="entry name" value="MEMBRANE PROTEIN"/>
    <property type="match status" value="1"/>
</dbReference>
<organism evidence="10 11">
    <name type="scientific">Eubacterium callanderi</name>
    <dbReference type="NCBI Taxonomy" id="53442"/>
    <lineage>
        <taxon>Bacteria</taxon>
        <taxon>Bacillati</taxon>
        <taxon>Bacillota</taxon>
        <taxon>Clostridia</taxon>
        <taxon>Eubacteriales</taxon>
        <taxon>Eubacteriaceae</taxon>
        <taxon>Eubacterium</taxon>
    </lineage>
</organism>
<evidence type="ECO:0000256" key="8">
    <source>
        <dbReference type="SAM" id="Phobius"/>
    </source>
</evidence>
<feature type="transmembrane region" description="Helical" evidence="8">
    <location>
        <begin position="158"/>
        <end position="180"/>
    </location>
</feature>